<evidence type="ECO:0000313" key="1">
    <source>
        <dbReference type="EMBL" id="KAF9474178.1"/>
    </source>
</evidence>
<comment type="caution">
    <text evidence="1">The sequence shown here is derived from an EMBL/GenBank/DDBJ whole genome shotgun (WGS) entry which is preliminary data.</text>
</comment>
<name>A0A9P5YSA4_9AGAR</name>
<dbReference type="OrthoDB" id="10427503at2759"/>
<protein>
    <submittedName>
        <fullName evidence="1">Uncharacterized protein</fullName>
    </submittedName>
</protein>
<evidence type="ECO:0000313" key="2">
    <source>
        <dbReference type="Proteomes" id="UP000807469"/>
    </source>
</evidence>
<keyword evidence="2" id="KW-1185">Reference proteome</keyword>
<dbReference type="EMBL" id="MU155392">
    <property type="protein sequence ID" value="KAF9474178.1"/>
    <property type="molecule type" value="Genomic_DNA"/>
</dbReference>
<sequence length="78" mass="8497">MSSSPANDIVQSKLSSIDISTYTSLMIYGLGSSDESPAEIKLFRSQSFPAPRAFEKNVSLPRDENWAPLSLPKLGAHL</sequence>
<dbReference type="Proteomes" id="UP000807469">
    <property type="component" value="Unassembled WGS sequence"/>
</dbReference>
<gene>
    <name evidence="1" type="ORF">BDN70DRAFT_936849</name>
</gene>
<organism evidence="1 2">
    <name type="scientific">Pholiota conissans</name>
    <dbReference type="NCBI Taxonomy" id="109636"/>
    <lineage>
        <taxon>Eukaryota</taxon>
        <taxon>Fungi</taxon>
        <taxon>Dikarya</taxon>
        <taxon>Basidiomycota</taxon>
        <taxon>Agaricomycotina</taxon>
        <taxon>Agaricomycetes</taxon>
        <taxon>Agaricomycetidae</taxon>
        <taxon>Agaricales</taxon>
        <taxon>Agaricineae</taxon>
        <taxon>Strophariaceae</taxon>
        <taxon>Pholiota</taxon>
    </lineage>
</organism>
<reference evidence="1" key="1">
    <citation type="submission" date="2020-11" db="EMBL/GenBank/DDBJ databases">
        <authorList>
            <consortium name="DOE Joint Genome Institute"/>
            <person name="Ahrendt S."/>
            <person name="Riley R."/>
            <person name="Andreopoulos W."/>
            <person name="Labutti K."/>
            <person name="Pangilinan J."/>
            <person name="Ruiz-Duenas F.J."/>
            <person name="Barrasa J.M."/>
            <person name="Sanchez-Garcia M."/>
            <person name="Camarero S."/>
            <person name="Miyauchi S."/>
            <person name="Serrano A."/>
            <person name="Linde D."/>
            <person name="Babiker R."/>
            <person name="Drula E."/>
            <person name="Ayuso-Fernandez I."/>
            <person name="Pacheco R."/>
            <person name="Padilla G."/>
            <person name="Ferreira P."/>
            <person name="Barriuso J."/>
            <person name="Kellner H."/>
            <person name="Castanera R."/>
            <person name="Alfaro M."/>
            <person name="Ramirez L."/>
            <person name="Pisabarro A.G."/>
            <person name="Kuo A."/>
            <person name="Tritt A."/>
            <person name="Lipzen A."/>
            <person name="He G."/>
            <person name="Yan M."/>
            <person name="Ng V."/>
            <person name="Cullen D."/>
            <person name="Martin F."/>
            <person name="Rosso M.-N."/>
            <person name="Henrissat B."/>
            <person name="Hibbett D."/>
            <person name="Martinez A.T."/>
            <person name="Grigoriev I.V."/>
        </authorList>
    </citation>
    <scope>NUCLEOTIDE SEQUENCE</scope>
    <source>
        <strain evidence="1">CIRM-BRFM 674</strain>
    </source>
</reference>
<dbReference type="AlphaFoldDB" id="A0A9P5YSA4"/>
<accession>A0A9P5YSA4</accession>
<proteinExistence type="predicted"/>